<dbReference type="OrthoDB" id="9795403at2"/>
<feature type="transmembrane region" description="Helical" evidence="11">
    <location>
        <begin position="50"/>
        <end position="71"/>
    </location>
</feature>
<dbReference type="FunFam" id="1.10.3720.10:FF:000054">
    <property type="entry name" value="Molybdenum transport system permease"/>
    <property type="match status" value="1"/>
</dbReference>
<evidence type="ECO:0000313" key="15">
    <source>
        <dbReference type="Proteomes" id="UP000198736"/>
    </source>
</evidence>
<accession>A0A0S4L9Y6</accession>
<evidence type="ECO:0000256" key="6">
    <source>
        <dbReference type="ARBA" id="ARBA00022505"/>
    </source>
</evidence>
<dbReference type="PANTHER" id="PTHR30183:SF8">
    <property type="entry name" value="MOLYBDENUM TRANSPORT SYSTEM PERMEASE"/>
    <property type="match status" value="1"/>
</dbReference>
<comment type="function">
    <text evidence="1 12">Part of the binding-protein-dependent transport system for molybdenum; probably responsible for the translocation of the substrate across the membrane.</text>
</comment>
<gene>
    <name evidence="14" type="primary">modB</name>
    <name evidence="14" type="ORF">COMA2_130138</name>
</gene>
<evidence type="ECO:0000256" key="1">
    <source>
        <dbReference type="ARBA" id="ARBA00002949"/>
    </source>
</evidence>
<feature type="transmembrane region" description="Helical" evidence="11">
    <location>
        <begin position="12"/>
        <end position="38"/>
    </location>
</feature>
<reference evidence="15" key="1">
    <citation type="submission" date="2015-10" db="EMBL/GenBank/DDBJ databases">
        <authorList>
            <person name="Luecker S."/>
            <person name="Luecker S."/>
        </authorList>
    </citation>
    <scope>NUCLEOTIDE SEQUENCE [LARGE SCALE GENOMIC DNA]</scope>
</reference>
<evidence type="ECO:0000256" key="2">
    <source>
        <dbReference type="ARBA" id="ARBA00004429"/>
    </source>
</evidence>
<proteinExistence type="inferred from homology"/>
<dbReference type="NCBIfam" id="TIGR02141">
    <property type="entry name" value="modB_ABC"/>
    <property type="match status" value="1"/>
</dbReference>
<dbReference type="Gene3D" id="1.10.3720.10">
    <property type="entry name" value="MetI-like"/>
    <property type="match status" value="1"/>
</dbReference>
<dbReference type="GO" id="GO:0015098">
    <property type="term" value="F:molybdate ion transmembrane transporter activity"/>
    <property type="evidence" value="ECO:0007669"/>
    <property type="project" value="UniProtKB-UniRule"/>
</dbReference>
<keyword evidence="10 11" id="KW-0472">Membrane</keyword>
<keyword evidence="8 11" id="KW-0812">Transmembrane</keyword>
<keyword evidence="4 11" id="KW-0813">Transport</keyword>
<comment type="subcellular location">
    <subcellularLocation>
        <location evidence="2">Cell inner membrane</location>
        <topology evidence="2">Multi-pass membrane protein</topology>
    </subcellularLocation>
    <subcellularLocation>
        <location evidence="11">Cell membrane</location>
        <topology evidence="11">Multi-pass membrane protein</topology>
    </subcellularLocation>
</comment>
<dbReference type="Proteomes" id="UP000198736">
    <property type="component" value="Unassembled WGS sequence"/>
</dbReference>
<feature type="transmembrane region" description="Helical" evidence="11">
    <location>
        <begin position="83"/>
        <end position="105"/>
    </location>
</feature>
<dbReference type="RefSeq" id="WP_090895194.1">
    <property type="nucleotide sequence ID" value="NZ_CZPZ01000005.1"/>
</dbReference>
<evidence type="ECO:0000256" key="7">
    <source>
        <dbReference type="ARBA" id="ARBA00022519"/>
    </source>
</evidence>
<dbReference type="AlphaFoldDB" id="A0A0S4L9Y6"/>
<dbReference type="EMBL" id="CZPZ01000005">
    <property type="protein sequence ID" value="CUS33593.1"/>
    <property type="molecule type" value="Genomic_DNA"/>
</dbReference>
<organism evidence="14 15">
    <name type="scientific">Candidatus Nitrospira nitrificans</name>
    <dbReference type="NCBI Taxonomy" id="1742973"/>
    <lineage>
        <taxon>Bacteria</taxon>
        <taxon>Pseudomonadati</taxon>
        <taxon>Nitrospirota</taxon>
        <taxon>Nitrospiria</taxon>
        <taxon>Nitrospirales</taxon>
        <taxon>Nitrospiraceae</taxon>
        <taxon>Nitrospira</taxon>
    </lineage>
</organism>
<evidence type="ECO:0000256" key="12">
    <source>
        <dbReference type="RuleBase" id="RU365097"/>
    </source>
</evidence>
<dbReference type="PROSITE" id="PS50928">
    <property type="entry name" value="ABC_TM1"/>
    <property type="match status" value="1"/>
</dbReference>
<dbReference type="PANTHER" id="PTHR30183">
    <property type="entry name" value="MOLYBDENUM TRANSPORT SYSTEM PERMEASE PROTEIN MODB"/>
    <property type="match status" value="1"/>
</dbReference>
<comment type="caution">
    <text evidence="12">Lacks conserved residue(s) required for the propagation of feature annotation.</text>
</comment>
<evidence type="ECO:0000259" key="13">
    <source>
        <dbReference type="PROSITE" id="PS50928"/>
    </source>
</evidence>
<comment type="similarity">
    <text evidence="3 12">Belongs to the binding-protein-dependent transport system permease family. CysTW subfamily.</text>
</comment>
<dbReference type="STRING" id="1742973.COMA2_130138"/>
<keyword evidence="6 12" id="KW-0500">Molybdenum</keyword>
<evidence type="ECO:0000256" key="5">
    <source>
        <dbReference type="ARBA" id="ARBA00022475"/>
    </source>
</evidence>
<evidence type="ECO:0000256" key="11">
    <source>
        <dbReference type="RuleBase" id="RU363032"/>
    </source>
</evidence>
<dbReference type="NCBIfam" id="NF038017">
    <property type="entry name" value="ABC_perm1"/>
    <property type="match status" value="1"/>
</dbReference>
<protein>
    <recommendedName>
        <fullName evidence="12">Molybdenum transport system permease</fullName>
    </recommendedName>
</protein>
<name>A0A0S4L9Y6_9BACT</name>
<dbReference type="GO" id="GO:0005886">
    <property type="term" value="C:plasma membrane"/>
    <property type="evidence" value="ECO:0007669"/>
    <property type="project" value="UniProtKB-SubCell"/>
</dbReference>
<dbReference type="CDD" id="cd06261">
    <property type="entry name" value="TM_PBP2"/>
    <property type="match status" value="1"/>
</dbReference>
<evidence type="ECO:0000256" key="10">
    <source>
        <dbReference type="ARBA" id="ARBA00023136"/>
    </source>
</evidence>
<keyword evidence="5 12" id="KW-1003">Cell membrane</keyword>
<dbReference type="Pfam" id="PF00528">
    <property type="entry name" value="BPD_transp_1"/>
    <property type="match status" value="1"/>
</dbReference>
<evidence type="ECO:0000256" key="4">
    <source>
        <dbReference type="ARBA" id="ARBA00022448"/>
    </source>
</evidence>
<keyword evidence="7" id="KW-0997">Cell inner membrane</keyword>
<sequence>MAILTDLDLNALWVSVRLATMTVIILLIVGTPLAWWLAHTRSRVRPIVEAVVALPIVLPPTVLGFYILVALGPYGPLGRLADLSLAFTFTGLVIASVFYSMPFVIQPLQSAFEAVGKAPLEAAWSLRASKWDAFVTVISPIALRGYISAIVLGFAHTMGEFGVVLMVGGSIPGQTRVLSTTIFEHVELGEYAQAHAASAFMLIFSFLVLLAVYIANRRFPIHVS</sequence>
<dbReference type="InterPro" id="IPR049783">
    <property type="entry name" value="ABC_perm_TupB-like"/>
</dbReference>
<dbReference type="InterPro" id="IPR011867">
    <property type="entry name" value="ModB_ABC"/>
</dbReference>
<evidence type="ECO:0000256" key="9">
    <source>
        <dbReference type="ARBA" id="ARBA00022989"/>
    </source>
</evidence>
<evidence type="ECO:0000256" key="8">
    <source>
        <dbReference type="ARBA" id="ARBA00022692"/>
    </source>
</evidence>
<dbReference type="InterPro" id="IPR000515">
    <property type="entry name" value="MetI-like"/>
</dbReference>
<feature type="transmembrane region" description="Helical" evidence="11">
    <location>
        <begin position="191"/>
        <end position="215"/>
    </location>
</feature>
<dbReference type="SUPFAM" id="SSF161098">
    <property type="entry name" value="MetI-like"/>
    <property type="match status" value="1"/>
</dbReference>
<dbReference type="InterPro" id="IPR035906">
    <property type="entry name" value="MetI-like_sf"/>
</dbReference>
<keyword evidence="9 11" id="KW-1133">Transmembrane helix</keyword>
<feature type="domain" description="ABC transmembrane type-1" evidence="13">
    <location>
        <begin position="12"/>
        <end position="212"/>
    </location>
</feature>
<evidence type="ECO:0000313" key="14">
    <source>
        <dbReference type="EMBL" id="CUS33593.1"/>
    </source>
</evidence>
<evidence type="ECO:0000256" key="3">
    <source>
        <dbReference type="ARBA" id="ARBA00007069"/>
    </source>
</evidence>
<keyword evidence="15" id="KW-1185">Reference proteome</keyword>